<dbReference type="VEuPathDB" id="FungiDB:RhiirA1_442341"/>
<feature type="compositionally biased region" description="Basic and acidic residues" evidence="1">
    <location>
        <begin position="7"/>
        <end position="21"/>
    </location>
</feature>
<accession>A0A2N0RPX4</accession>
<comment type="caution">
    <text evidence="2">The sequence shown here is derived from an EMBL/GenBank/DDBJ whole genome shotgun (WGS) entry which is preliminary data.</text>
</comment>
<reference evidence="2 3" key="2">
    <citation type="submission" date="2017-10" db="EMBL/GenBank/DDBJ databases">
        <title>Genome analyses suggest a sexual origin of heterokaryosis in a supposedly ancient asexual fungus.</title>
        <authorList>
            <person name="Corradi N."/>
            <person name="Sedzielewska K."/>
            <person name="Noel J."/>
            <person name="Charron P."/>
            <person name="Farinelli L."/>
            <person name="Marton T."/>
            <person name="Kruger M."/>
            <person name="Pelin A."/>
            <person name="Brachmann A."/>
            <person name="Corradi N."/>
        </authorList>
    </citation>
    <scope>NUCLEOTIDE SEQUENCE [LARGE SCALE GENOMIC DNA]</scope>
    <source>
        <strain evidence="2 3">A1</strain>
    </source>
</reference>
<dbReference type="EMBL" id="LLXH01000550">
    <property type="protein sequence ID" value="PKC65352.1"/>
    <property type="molecule type" value="Genomic_DNA"/>
</dbReference>
<protein>
    <submittedName>
        <fullName evidence="2">Uncharacterized protein</fullName>
    </submittedName>
</protein>
<organism evidence="2 3">
    <name type="scientific">Rhizophagus irregularis</name>
    <dbReference type="NCBI Taxonomy" id="588596"/>
    <lineage>
        <taxon>Eukaryota</taxon>
        <taxon>Fungi</taxon>
        <taxon>Fungi incertae sedis</taxon>
        <taxon>Mucoromycota</taxon>
        <taxon>Glomeromycotina</taxon>
        <taxon>Glomeromycetes</taxon>
        <taxon>Glomerales</taxon>
        <taxon>Glomeraceae</taxon>
        <taxon>Rhizophagus</taxon>
    </lineage>
</organism>
<evidence type="ECO:0000256" key="1">
    <source>
        <dbReference type="SAM" id="MobiDB-lite"/>
    </source>
</evidence>
<dbReference type="VEuPathDB" id="FungiDB:RhiirFUN_020527"/>
<evidence type="ECO:0000313" key="2">
    <source>
        <dbReference type="EMBL" id="PKC65352.1"/>
    </source>
</evidence>
<dbReference type="AlphaFoldDB" id="A0A2N0RPX4"/>
<sequence>MLKKKRKSDEAFGSERHQNPTELRKNVKRVLEVIVGLLKDRISASEEPTNKKCHVEEIIKEKVQGAQHRFHSTSWYKDVKKLEDIVNHDQQKRCICLDSGIFLFEVWYDQNPEIVIPERIQASKSFDLL</sequence>
<feature type="region of interest" description="Disordered" evidence="1">
    <location>
        <begin position="1"/>
        <end position="21"/>
    </location>
</feature>
<dbReference type="VEuPathDB" id="FungiDB:FUN_012932"/>
<gene>
    <name evidence="2" type="ORF">RhiirA1_442341</name>
</gene>
<proteinExistence type="predicted"/>
<evidence type="ECO:0000313" key="3">
    <source>
        <dbReference type="Proteomes" id="UP000232688"/>
    </source>
</evidence>
<dbReference type="Proteomes" id="UP000232688">
    <property type="component" value="Unassembled WGS sequence"/>
</dbReference>
<name>A0A2N0RPX4_9GLOM</name>
<reference evidence="2 3" key="1">
    <citation type="submission" date="2017-10" db="EMBL/GenBank/DDBJ databases">
        <title>Extensive intraspecific genome diversity in a model arbuscular mycorrhizal fungus.</title>
        <authorList>
            <person name="Chen E.C.H."/>
            <person name="Morin E."/>
            <person name="Baudet D."/>
            <person name="Noel J."/>
            <person name="Ndikumana S."/>
            <person name="Charron P."/>
            <person name="St-Onge C."/>
            <person name="Giorgi J."/>
            <person name="Grigoriev I.V."/>
            <person name="Roux C."/>
            <person name="Martin F.M."/>
            <person name="Corradi N."/>
        </authorList>
    </citation>
    <scope>NUCLEOTIDE SEQUENCE [LARGE SCALE GENOMIC DNA]</scope>
    <source>
        <strain evidence="2 3">A1</strain>
    </source>
</reference>